<reference evidence="1 2" key="1">
    <citation type="submission" date="2015-01" db="EMBL/GenBank/DDBJ databases">
        <title>Draft genome of the acidophilic iron oxidizer Ferrimicrobium acidiphilum strain T23.</title>
        <authorList>
            <person name="Poehlein A."/>
            <person name="Eisen S."/>
            <person name="Schloemann M."/>
            <person name="Johnson B.D."/>
            <person name="Daniel R."/>
            <person name="Muehling M."/>
        </authorList>
    </citation>
    <scope>NUCLEOTIDE SEQUENCE [LARGE SCALE GENOMIC DNA]</scope>
    <source>
        <strain evidence="1 2">T23</strain>
    </source>
</reference>
<protein>
    <submittedName>
        <fullName evidence="1">Uncharacterized protein</fullName>
    </submittedName>
</protein>
<dbReference type="AlphaFoldDB" id="A0A0D8FWK2"/>
<dbReference type="EMBL" id="JXUW01000006">
    <property type="protein sequence ID" value="KJE77294.1"/>
    <property type="molecule type" value="Genomic_DNA"/>
</dbReference>
<sequence>MRELFGAGAPFRVLVVLDEYLRDEYSNVDVPRVSIWLRGRLLPTRERHDDEVRLEGGAHIIAGGFTGEGGSETNHSPDFYRGTVLEVDGVSLFSGNSSVLSISGVMLVDQATLPAIQKR</sequence>
<name>A0A0D8FWK2_9ACTN</name>
<dbReference type="RefSeq" id="WP_035391776.1">
    <property type="nucleotide sequence ID" value="NZ_JQKF01000059.1"/>
</dbReference>
<dbReference type="STRING" id="1121877.FEAC_10080"/>
<keyword evidence="2" id="KW-1185">Reference proteome</keyword>
<organism evidence="1 2">
    <name type="scientific">Ferrimicrobium acidiphilum DSM 19497</name>
    <dbReference type="NCBI Taxonomy" id="1121877"/>
    <lineage>
        <taxon>Bacteria</taxon>
        <taxon>Bacillati</taxon>
        <taxon>Actinomycetota</taxon>
        <taxon>Acidimicrobiia</taxon>
        <taxon>Acidimicrobiales</taxon>
        <taxon>Acidimicrobiaceae</taxon>
        <taxon>Ferrimicrobium</taxon>
    </lineage>
</organism>
<accession>A0A0D8FWK2</accession>
<dbReference type="Proteomes" id="UP000032336">
    <property type="component" value="Unassembled WGS sequence"/>
</dbReference>
<dbReference type="GeneID" id="78372266"/>
<evidence type="ECO:0000313" key="2">
    <source>
        <dbReference type="Proteomes" id="UP000032336"/>
    </source>
</evidence>
<gene>
    <name evidence="1" type="ORF">FEAC_10080</name>
</gene>
<evidence type="ECO:0000313" key="1">
    <source>
        <dbReference type="EMBL" id="KJE77294.1"/>
    </source>
</evidence>
<comment type="caution">
    <text evidence="1">The sequence shown here is derived from an EMBL/GenBank/DDBJ whole genome shotgun (WGS) entry which is preliminary data.</text>
</comment>
<proteinExistence type="predicted"/>